<dbReference type="EMBL" id="CP046674">
    <property type="protein sequence ID" value="QUP59762.1"/>
    <property type="molecule type" value="Genomic_DNA"/>
</dbReference>
<evidence type="ECO:0000313" key="2">
    <source>
        <dbReference type="Proteomes" id="UP000680989"/>
    </source>
</evidence>
<accession>A0ABX7ZY37</accession>
<dbReference type="Proteomes" id="UP000680989">
    <property type="component" value="Chromosome"/>
</dbReference>
<dbReference type="RefSeq" id="WP_211906349.1">
    <property type="nucleotide sequence ID" value="NZ_CP046674.1"/>
</dbReference>
<reference evidence="2" key="1">
    <citation type="submission" date="2019-12" db="EMBL/GenBank/DDBJ databases">
        <title>Whole-genome sequence of tobacco pathogen Ralstonia pseudosolanacearum strain RS, originating from Yunnan province of China.</title>
        <authorList>
            <person name="Lu C.-H."/>
        </authorList>
    </citation>
    <scope>NUCLEOTIDE SEQUENCE [LARGE SCALE GENOMIC DNA]</scope>
    <source>
        <strain evidence="2">RS</strain>
    </source>
</reference>
<keyword evidence="2" id="KW-1185">Reference proteome</keyword>
<proteinExistence type="predicted"/>
<evidence type="ECO:0000313" key="1">
    <source>
        <dbReference type="EMBL" id="QUP59762.1"/>
    </source>
</evidence>
<gene>
    <name evidence="1" type="ORF">GO999_15035</name>
</gene>
<organism evidence="1 2">
    <name type="scientific">Ralstonia nicotianae</name>
    <dbReference type="NCBI Taxonomy" id="3037696"/>
    <lineage>
        <taxon>Bacteria</taxon>
        <taxon>Pseudomonadati</taxon>
        <taxon>Pseudomonadota</taxon>
        <taxon>Betaproteobacteria</taxon>
        <taxon>Burkholderiales</taxon>
        <taxon>Burkholderiaceae</taxon>
        <taxon>Ralstonia</taxon>
        <taxon>Ralstonia solanacearum species complex</taxon>
    </lineage>
</organism>
<protein>
    <submittedName>
        <fullName evidence="1">Uncharacterized protein</fullName>
    </submittedName>
</protein>
<sequence>MATELEHPEAYYIDANGVQQKIRAEELFDVSKRALAAEHHLTDKTGQIDLHPRARDGATPHFVATGVRGTRSVFEGEKDPTHDARVETLLRKLEGARTWRLGLGNWVNRPNGQFNWEVKNPIALQFYKWGNEVYRIVTRNAIVRHDLFGQALRLDMSVNQPWVAIEVIHTHFPEEEAFAAMLEMSERVPFYVLFDFTVMEDKFVRVEPKANAIIYREWTYLIHDGHVWRGEQKQDIRTSAALRTHVLALFRKWNIKF</sequence>
<name>A0ABX7ZY37_9RALS</name>